<dbReference type="InterPro" id="IPR032710">
    <property type="entry name" value="NTF2-like_dom_sf"/>
</dbReference>
<accession>A0ABY7NT69</accession>
<proteinExistence type="predicted"/>
<dbReference type="InterPro" id="IPR037401">
    <property type="entry name" value="SnoaL-like"/>
</dbReference>
<gene>
    <name evidence="2" type="ORF">PBT88_05835</name>
</gene>
<dbReference type="Proteomes" id="UP001210865">
    <property type="component" value="Chromosome"/>
</dbReference>
<organism evidence="2 3">
    <name type="scientific">Sphingomonas abietis</name>
    <dbReference type="NCBI Taxonomy" id="3012344"/>
    <lineage>
        <taxon>Bacteria</taxon>
        <taxon>Pseudomonadati</taxon>
        <taxon>Pseudomonadota</taxon>
        <taxon>Alphaproteobacteria</taxon>
        <taxon>Sphingomonadales</taxon>
        <taxon>Sphingomonadaceae</taxon>
        <taxon>Sphingomonas</taxon>
    </lineage>
</organism>
<evidence type="ECO:0000259" key="1">
    <source>
        <dbReference type="Pfam" id="PF12680"/>
    </source>
</evidence>
<name>A0ABY7NT69_9SPHN</name>
<dbReference type="Gene3D" id="3.10.450.50">
    <property type="match status" value="1"/>
</dbReference>
<keyword evidence="3" id="KW-1185">Reference proteome</keyword>
<evidence type="ECO:0000313" key="2">
    <source>
        <dbReference type="EMBL" id="WBO23641.1"/>
    </source>
</evidence>
<dbReference type="SUPFAM" id="SSF54427">
    <property type="entry name" value="NTF2-like"/>
    <property type="match status" value="1"/>
</dbReference>
<dbReference type="RefSeq" id="WP_270078272.1">
    <property type="nucleotide sequence ID" value="NZ_CP115174.1"/>
</dbReference>
<dbReference type="EMBL" id="CP115174">
    <property type="protein sequence ID" value="WBO23641.1"/>
    <property type="molecule type" value="Genomic_DNA"/>
</dbReference>
<protein>
    <submittedName>
        <fullName evidence="2">Nuclear transport factor 2 family protein</fullName>
    </submittedName>
</protein>
<dbReference type="Pfam" id="PF12680">
    <property type="entry name" value="SnoaL_2"/>
    <property type="match status" value="1"/>
</dbReference>
<feature type="domain" description="SnoaL-like" evidence="1">
    <location>
        <begin position="8"/>
        <end position="106"/>
    </location>
</feature>
<sequence length="111" mass="12382">MNGRLALVERAIARYNDRDAEGYAAFFTDGGSEGMYRGDVLRAGRDAVRTGNGKTFADFPENRAEILAGHELGDHVVLHEKVWRTAAGEPFEVVSIYSFSDDLIDRVEFVR</sequence>
<evidence type="ECO:0000313" key="3">
    <source>
        <dbReference type="Proteomes" id="UP001210865"/>
    </source>
</evidence>
<reference evidence="2 3" key="1">
    <citation type="submission" date="2022-12" db="EMBL/GenBank/DDBJ databases">
        <title>Sphingomonas abieness sp. nov., an endophytic bacterium isolated from Abies koreana.</title>
        <authorList>
            <person name="Jiang L."/>
            <person name="Lee J."/>
        </authorList>
    </citation>
    <scope>NUCLEOTIDE SEQUENCE [LARGE SCALE GENOMIC DNA]</scope>
    <source>
        <strain evidence="3">PAMB 00755</strain>
    </source>
</reference>